<dbReference type="Pfam" id="PF00083">
    <property type="entry name" value="Sugar_tr"/>
    <property type="match status" value="1"/>
</dbReference>
<dbReference type="PANTHER" id="PTHR48021">
    <property type="match status" value="1"/>
</dbReference>
<dbReference type="InterPro" id="IPR050549">
    <property type="entry name" value="MFS_Trehalose_Transporter"/>
</dbReference>
<dbReference type="PROSITE" id="PS00216">
    <property type="entry name" value="SUGAR_TRANSPORT_1"/>
    <property type="match status" value="1"/>
</dbReference>
<name>A0AAD8ABH3_DIPPU</name>
<evidence type="ECO:0000256" key="1">
    <source>
        <dbReference type="ARBA" id="ARBA00004141"/>
    </source>
</evidence>
<organism evidence="7 8">
    <name type="scientific">Diploptera punctata</name>
    <name type="common">Pacific beetle cockroach</name>
    <dbReference type="NCBI Taxonomy" id="6984"/>
    <lineage>
        <taxon>Eukaryota</taxon>
        <taxon>Metazoa</taxon>
        <taxon>Ecdysozoa</taxon>
        <taxon>Arthropoda</taxon>
        <taxon>Hexapoda</taxon>
        <taxon>Insecta</taxon>
        <taxon>Pterygota</taxon>
        <taxon>Neoptera</taxon>
        <taxon>Polyneoptera</taxon>
        <taxon>Dictyoptera</taxon>
        <taxon>Blattodea</taxon>
        <taxon>Blaberoidea</taxon>
        <taxon>Blaberidae</taxon>
        <taxon>Diplopterinae</taxon>
        <taxon>Diploptera</taxon>
    </lineage>
</organism>
<evidence type="ECO:0000259" key="6">
    <source>
        <dbReference type="PROSITE" id="PS50850"/>
    </source>
</evidence>
<dbReference type="SUPFAM" id="SSF103473">
    <property type="entry name" value="MFS general substrate transporter"/>
    <property type="match status" value="1"/>
</dbReference>
<comment type="caution">
    <text evidence="7">The sequence shown here is derived from an EMBL/GenBank/DDBJ whole genome shotgun (WGS) entry which is preliminary data.</text>
</comment>
<evidence type="ECO:0000256" key="3">
    <source>
        <dbReference type="ARBA" id="ARBA00022989"/>
    </source>
</evidence>
<keyword evidence="4 5" id="KW-0472">Membrane</keyword>
<gene>
    <name evidence="7" type="ORF">L9F63_013212</name>
</gene>
<evidence type="ECO:0000313" key="7">
    <source>
        <dbReference type="EMBL" id="KAJ9595591.1"/>
    </source>
</evidence>
<keyword evidence="8" id="KW-1185">Reference proteome</keyword>
<evidence type="ECO:0000313" key="8">
    <source>
        <dbReference type="Proteomes" id="UP001233999"/>
    </source>
</evidence>
<feature type="domain" description="Major facilitator superfamily (MFS) profile" evidence="6">
    <location>
        <begin position="1"/>
        <end position="162"/>
    </location>
</feature>
<dbReference type="Gene3D" id="1.20.1250.20">
    <property type="entry name" value="MFS general substrate transporter like domains"/>
    <property type="match status" value="1"/>
</dbReference>
<dbReference type="InterPro" id="IPR005828">
    <property type="entry name" value="MFS_sugar_transport-like"/>
</dbReference>
<feature type="non-terminal residue" evidence="7">
    <location>
        <position position="162"/>
    </location>
</feature>
<feature type="transmembrane region" description="Helical" evidence="5">
    <location>
        <begin position="52"/>
        <end position="73"/>
    </location>
</feature>
<dbReference type="Proteomes" id="UP001233999">
    <property type="component" value="Unassembled WGS sequence"/>
</dbReference>
<dbReference type="GO" id="GO:0022857">
    <property type="term" value="F:transmembrane transporter activity"/>
    <property type="evidence" value="ECO:0007669"/>
    <property type="project" value="InterPro"/>
</dbReference>
<feature type="transmembrane region" description="Helical" evidence="5">
    <location>
        <begin position="27"/>
        <end position="46"/>
    </location>
</feature>
<dbReference type="GO" id="GO:0016020">
    <property type="term" value="C:membrane"/>
    <property type="evidence" value="ECO:0007669"/>
    <property type="project" value="UniProtKB-SubCell"/>
</dbReference>
<keyword evidence="2 5" id="KW-0812">Transmembrane</keyword>
<keyword evidence="3 5" id="KW-1133">Transmembrane helix</keyword>
<dbReference type="InterPro" id="IPR005829">
    <property type="entry name" value="Sugar_transporter_CS"/>
</dbReference>
<evidence type="ECO:0000256" key="4">
    <source>
        <dbReference type="ARBA" id="ARBA00023136"/>
    </source>
</evidence>
<proteinExistence type="predicted"/>
<accession>A0AAD8ABH3</accession>
<protein>
    <recommendedName>
        <fullName evidence="6">Major facilitator superfamily (MFS) profile domain-containing protein</fullName>
    </recommendedName>
</protein>
<comment type="subcellular location">
    <subcellularLocation>
        <location evidence="1">Membrane</location>
        <topology evidence="1">Multi-pass membrane protein</topology>
    </subcellularLocation>
</comment>
<evidence type="ECO:0000256" key="5">
    <source>
        <dbReference type="SAM" id="Phobius"/>
    </source>
</evidence>
<dbReference type="EMBL" id="JASPKZ010002327">
    <property type="protein sequence ID" value="KAJ9595591.1"/>
    <property type="molecule type" value="Genomic_DNA"/>
</dbReference>
<reference evidence="7" key="1">
    <citation type="journal article" date="2023" name="IScience">
        <title>Live-bearing cockroach genome reveals convergent evolutionary mechanisms linked to viviparity in insects and beyond.</title>
        <authorList>
            <person name="Fouks B."/>
            <person name="Harrison M.C."/>
            <person name="Mikhailova A.A."/>
            <person name="Marchal E."/>
            <person name="English S."/>
            <person name="Carruthers M."/>
            <person name="Jennings E.C."/>
            <person name="Chiamaka E.L."/>
            <person name="Frigard R.A."/>
            <person name="Pippel M."/>
            <person name="Attardo G.M."/>
            <person name="Benoit J.B."/>
            <person name="Bornberg-Bauer E."/>
            <person name="Tobe S.S."/>
        </authorList>
    </citation>
    <scope>NUCLEOTIDE SEQUENCE</scope>
    <source>
        <strain evidence="7">Stay&amp;Tobe</strain>
    </source>
</reference>
<feature type="transmembrane region" description="Helical" evidence="5">
    <location>
        <begin position="109"/>
        <end position="130"/>
    </location>
</feature>
<evidence type="ECO:0000256" key="2">
    <source>
        <dbReference type="ARBA" id="ARBA00022692"/>
    </source>
</evidence>
<dbReference type="PANTHER" id="PTHR48021:SF47">
    <property type="entry name" value="GH17672P"/>
    <property type="match status" value="1"/>
</dbReference>
<sequence length="162" mass="17494">MVSAASIGAVTAPVIGLLSDRFGRKPLLIFAAVPIIINWIITIMATSPGLIILARAIGGIGTASIYVLGPLYVGEVAHENNRGMLGSMLDLFGNSGFLFSYCVGPYTSIVLFNCLCCSFPVMFLLFVIFIPETPLHLLRKKKPACAIVSLARLRHKSQRDIQ</sequence>
<dbReference type="InterPro" id="IPR020846">
    <property type="entry name" value="MFS_dom"/>
</dbReference>
<reference evidence="7" key="2">
    <citation type="submission" date="2023-05" db="EMBL/GenBank/DDBJ databases">
        <authorList>
            <person name="Fouks B."/>
        </authorList>
    </citation>
    <scope>NUCLEOTIDE SEQUENCE</scope>
    <source>
        <strain evidence="7">Stay&amp;Tobe</strain>
        <tissue evidence="7">Testes</tissue>
    </source>
</reference>
<dbReference type="AlphaFoldDB" id="A0AAD8ABH3"/>
<dbReference type="InterPro" id="IPR036259">
    <property type="entry name" value="MFS_trans_sf"/>
</dbReference>
<dbReference type="PROSITE" id="PS50850">
    <property type="entry name" value="MFS"/>
    <property type="match status" value="1"/>
</dbReference>